<dbReference type="EMBL" id="CM056742">
    <property type="protein sequence ID" value="KAJ8675014.1"/>
    <property type="molecule type" value="Genomic_DNA"/>
</dbReference>
<organism evidence="1 2">
    <name type="scientific">Eretmocerus hayati</name>
    <dbReference type="NCBI Taxonomy" id="131215"/>
    <lineage>
        <taxon>Eukaryota</taxon>
        <taxon>Metazoa</taxon>
        <taxon>Ecdysozoa</taxon>
        <taxon>Arthropoda</taxon>
        <taxon>Hexapoda</taxon>
        <taxon>Insecta</taxon>
        <taxon>Pterygota</taxon>
        <taxon>Neoptera</taxon>
        <taxon>Endopterygota</taxon>
        <taxon>Hymenoptera</taxon>
        <taxon>Apocrita</taxon>
        <taxon>Proctotrupomorpha</taxon>
        <taxon>Chalcidoidea</taxon>
        <taxon>Aphelinidae</taxon>
        <taxon>Aphelininae</taxon>
        <taxon>Eretmocerus</taxon>
    </lineage>
</organism>
<comment type="caution">
    <text evidence="1">The sequence shown here is derived from an EMBL/GenBank/DDBJ whole genome shotgun (WGS) entry which is preliminary data.</text>
</comment>
<proteinExistence type="predicted"/>
<keyword evidence="2" id="KW-1185">Reference proteome</keyword>
<dbReference type="Proteomes" id="UP001239111">
    <property type="component" value="Chromosome 2"/>
</dbReference>
<sequence length="419" mass="48304">MLYLLERILLALAFAVIIHGSRNVQGKRIPVGTGSQNATIITQGVENFTTWRVECINATEHKLPHYVECNLIVQEDLSPTSFGKPKNCNFFLHPTLSNSLVAIEYIRAYKQGDTYIISWIDYDLGNTFRVLHAGDTLTYVGMFLNFVIIPMPNCDDITPAKTRGAEFESGQMDHHFLMENHKIYLNEDSFDVFYIFTKESQWAQERFKISNRTVFSSIFGPVLRDFQANNDAVMVVNYPNTPNKLIQNRERYKIREICLQDVFCDMPNSNVGQHSWSTANGAVSYCNKNSSNAWQCYKKLNTTTMRTFNLSFNYEVLNLIIYNLPYELILAVTTKKTMYGDFSILVTAFAEDEVPYESVIFYEFEDFPSNLSAHVFDDEKDRVCLTIVWTDSNRSVRRMKCYTRNEITVKAQHTLVTSP</sequence>
<name>A0ACC2NV86_9HYME</name>
<evidence type="ECO:0000313" key="2">
    <source>
        <dbReference type="Proteomes" id="UP001239111"/>
    </source>
</evidence>
<reference evidence="1" key="1">
    <citation type="submission" date="2023-04" db="EMBL/GenBank/DDBJ databases">
        <title>A chromosome-level genome assembly of the parasitoid wasp Eretmocerus hayati.</title>
        <authorList>
            <person name="Zhong Y."/>
            <person name="Liu S."/>
            <person name="Liu Y."/>
        </authorList>
    </citation>
    <scope>NUCLEOTIDE SEQUENCE</scope>
    <source>
        <strain evidence="1">ZJU_SS_LIU_2023</strain>
    </source>
</reference>
<gene>
    <name evidence="1" type="ORF">QAD02_010800</name>
</gene>
<accession>A0ACC2NV86</accession>
<protein>
    <submittedName>
        <fullName evidence="1">Uncharacterized protein</fullName>
    </submittedName>
</protein>
<evidence type="ECO:0000313" key="1">
    <source>
        <dbReference type="EMBL" id="KAJ8675014.1"/>
    </source>
</evidence>